<evidence type="ECO:0000259" key="2">
    <source>
        <dbReference type="Pfam" id="PF04235"/>
    </source>
</evidence>
<keyword evidence="1" id="KW-0812">Transmembrane</keyword>
<feature type="transmembrane region" description="Helical" evidence="1">
    <location>
        <begin position="96"/>
        <end position="116"/>
    </location>
</feature>
<dbReference type="Pfam" id="PF04235">
    <property type="entry name" value="DUF418"/>
    <property type="match status" value="1"/>
</dbReference>
<reference evidence="3 4" key="1">
    <citation type="submission" date="2022-11" db="EMBL/GenBank/DDBJ databases">
        <title>Study of microbial diversity in lake waters.</title>
        <authorList>
            <person name="Zhang J."/>
        </authorList>
    </citation>
    <scope>NUCLEOTIDE SEQUENCE [LARGE SCALE GENOMIC DNA]</scope>
    <source>
        <strain evidence="3 4">DT12</strain>
    </source>
</reference>
<dbReference type="EMBL" id="JAPMLT010000001">
    <property type="protein sequence ID" value="MCX7568978.1"/>
    <property type="molecule type" value="Genomic_DNA"/>
</dbReference>
<feature type="transmembrane region" description="Helical" evidence="1">
    <location>
        <begin position="61"/>
        <end position="89"/>
    </location>
</feature>
<feature type="transmembrane region" description="Helical" evidence="1">
    <location>
        <begin position="219"/>
        <end position="240"/>
    </location>
</feature>
<feature type="transmembrane region" description="Helical" evidence="1">
    <location>
        <begin position="362"/>
        <end position="380"/>
    </location>
</feature>
<evidence type="ECO:0000313" key="3">
    <source>
        <dbReference type="EMBL" id="MCX7568978.1"/>
    </source>
</evidence>
<comment type="caution">
    <text evidence="3">The sequence shown here is derived from an EMBL/GenBank/DDBJ whole genome shotgun (WGS) entry which is preliminary data.</text>
</comment>
<feature type="transmembrane region" description="Helical" evidence="1">
    <location>
        <begin position="331"/>
        <end position="350"/>
    </location>
</feature>
<dbReference type="PANTHER" id="PTHR30590">
    <property type="entry name" value="INNER MEMBRANE PROTEIN"/>
    <property type="match status" value="1"/>
</dbReference>
<feature type="transmembrane region" description="Helical" evidence="1">
    <location>
        <begin position="291"/>
        <end position="311"/>
    </location>
</feature>
<dbReference type="PANTHER" id="PTHR30590:SF2">
    <property type="entry name" value="INNER MEMBRANE PROTEIN"/>
    <property type="match status" value="1"/>
</dbReference>
<feature type="transmembrane region" description="Helical" evidence="1">
    <location>
        <begin position="252"/>
        <end position="271"/>
    </location>
</feature>
<feature type="domain" description="DUF418" evidence="2">
    <location>
        <begin position="238"/>
        <end position="398"/>
    </location>
</feature>
<keyword evidence="4" id="KW-1185">Reference proteome</keyword>
<feature type="transmembrane region" description="Helical" evidence="1">
    <location>
        <begin position="21"/>
        <end position="41"/>
    </location>
</feature>
<sequence length="410" mass="47430">MNKHVDVTPIQLEDRIGSLDVIRGVAILGILIVNMAFFNSAHSYDAPYRAQNWPGAADSLVRWLIEVFFAGKFYTMFSFLFGIGMVIFLDRAMQKGTSAVMLFLRRMSVLLGIGLIHAFLIWYGDILVEYAILGFVLVLFRKASQKIVMGSALFLLVASPIFYVLNFFQYSQWIWKQMNWGMFFHAPGMIRLAENAYAKGTYLDMVHQRYLDVMYGYSFAWWASFPVLLAMFLFGVYAVRKGVFHQPHLHRAFLWGVWIGSLILALIGGYLEQQRGLQFQSMWTYYFYRLGVRISDPAGCMFYVTSVLLLLQHAGWQRLLRPISFVGRMALSNYLLSSLICTTIFYHYGFGLYNQVGPAKGLILSLLIYSALVVFSVFWLRTFRFGPMEWVWRTLTYGRRPEMRRNEAAK</sequence>
<keyword evidence="1" id="KW-1133">Transmembrane helix</keyword>
<dbReference type="RefSeq" id="WP_267150208.1">
    <property type="nucleotide sequence ID" value="NZ_JAPMLT010000001.1"/>
</dbReference>
<name>A0ABT3WWB5_9BACL</name>
<protein>
    <submittedName>
        <fullName evidence="3">DUF418 domain-containing protein</fullName>
    </submittedName>
</protein>
<keyword evidence="1" id="KW-0472">Membrane</keyword>
<gene>
    <name evidence="3" type="ORF">OS242_03250</name>
</gene>
<accession>A0ABT3WWB5</accession>
<evidence type="ECO:0000313" key="4">
    <source>
        <dbReference type="Proteomes" id="UP001208017"/>
    </source>
</evidence>
<organism evidence="3 4">
    <name type="scientific">Tumebacillus lacus</name>
    <dbReference type="NCBI Taxonomy" id="2995335"/>
    <lineage>
        <taxon>Bacteria</taxon>
        <taxon>Bacillati</taxon>
        <taxon>Bacillota</taxon>
        <taxon>Bacilli</taxon>
        <taxon>Bacillales</taxon>
        <taxon>Alicyclobacillaceae</taxon>
        <taxon>Tumebacillus</taxon>
    </lineage>
</organism>
<dbReference type="InterPro" id="IPR007349">
    <property type="entry name" value="DUF418"/>
</dbReference>
<feature type="transmembrane region" description="Helical" evidence="1">
    <location>
        <begin position="147"/>
        <end position="168"/>
    </location>
</feature>
<proteinExistence type="predicted"/>
<dbReference type="Proteomes" id="UP001208017">
    <property type="component" value="Unassembled WGS sequence"/>
</dbReference>
<dbReference type="InterPro" id="IPR052529">
    <property type="entry name" value="Bact_Transport_Assoc"/>
</dbReference>
<feature type="transmembrane region" description="Helical" evidence="1">
    <location>
        <begin position="122"/>
        <end position="140"/>
    </location>
</feature>
<evidence type="ECO:0000256" key="1">
    <source>
        <dbReference type="SAM" id="Phobius"/>
    </source>
</evidence>